<sequence>MVHPQLQRSALGLLQKPLGVVKSNPWFARNCGIKSMVHFFLIHQLYSPAILISLSRDLKNLCPYGFIVDKGFWLINISENGYIFAATKLLRMRSFF</sequence>
<organism evidence="1 2">
    <name type="scientific">Vanilla planifolia</name>
    <name type="common">Vanilla</name>
    <dbReference type="NCBI Taxonomy" id="51239"/>
    <lineage>
        <taxon>Eukaryota</taxon>
        <taxon>Viridiplantae</taxon>
        <taxon>Streptophyta</taxon>
        <taxon>Embryophyta</taxon>
        <taxon>Tracheophyta</taxon>
        <taxon>Spermatophyta</taxon>
        <taxon>Magnoliopsida</taxon>
        <taxon>Liliopsida</taxon>
        <taxon>Asparagales</taxon>
        <taxon>Orchidaceae</taxon>
        <taxon>Vanilloideae</taxon>
        <taxon>Vanilleae</taxon>
        <taxon>Vanilla</taxon>
    </lineage>
</organism>
<comment type="caution">
    <text evidence="1">The sequence shown here is derived from an EMBL/GenBank/DDBJ whole genome shotgun (WGS) entry which is preliminary data.</text>
</comment>
<gene>
    <name evidence="1" type="ORF">HPP92_016616</name>
</gene>
<dbReference type="Proteomes" id="UP000639772">
    <property type="component" value="Unassembled WGS sequence"/>
</dbReference>
<reference evidence="1 2" key="1">
    <citation type="journal article" date="2020" name="Nat. Food">
        <title>A phased Vanilla planifolia genome enables genetic improvement of flavour and production.</title>
        <authorList>
            <person name="Hasing T."/>
            <person name="Tang H."/>
            <person name="Brym M."/>
            <person name="Khazi F."/>
            <person name="Huang T."/>
            <person name="Chambers A.H."/>
        </authorList>
    </citation>
    <scope>NUCLEOTIDE SEQUENCE [LARGE SCALE GENOMIC DNA]</scope>
    <source>
        <tissue evidence="1">Leaf</tissue>
    </source>
</reference>
<name>A0A835QF47_VANPL</name>
<accession>A0A835QF47</accession>
<dbReference type="AlphaFoldDB" id="A0A835QF47"/>
<dbReference type="EMBL" id="JADCNM010000008">
    <property type="protein sequence ID" value="KAG0472070.1"/>
    <property type="molecule type" value="Genomic_DNA"/>
</dbReference>
<proteinExistence type="predicted"/>
<evidence type="ECO:0000313" key="1">
    <source>
        <dbReference type="EMBL" id="KAG0472070.1"/>
    </source>
</evidence>
<protein>
    <submittedName>
        <fullName evidence="1">Uncharacterized protein</fullName>
    </submittedName>
</protein>
<evidence type="ECO:0000313" key="2">
    <source>
        <dbReference type="Proteomes" id="UP000639772"/>
    </source>
</evidence>